<evidence type="ECO:0000256" key="1">
    <source>
        <dbReference type="SAM" id="MobiDB-lite"/>
    </source>
</evidence>
<feature type="region of interest" description="Disordered" evidence="1">
    <location>
        <begin position="735"/>
        <end position="768"/>
    </location>
</feature>
<feature type="region of interest" description="Disordered" evidence="1">
    <location>
        <begin position="617"/>
        <end position="647"/>
    </location>
</feature>
<feature type="region of interest" description="Disordered" evidence="1">
    <location>
        <begin position="1259"/>
        <end position="1380"/>
    </location>
</feature>
<feature type="compositionally biased region" description="Polar residues" evidence="1">
    <location>
        <begin position="1352"/>
        <end position="1363"/>
    </location>
</feature>
<keyword evidence="3" id="KW-1185">Reference proteome</keyword>
<dbReference type="STRING" id="1437608.GCA_000771645_01776"/>
<dbReference type="EMBL" id="JGYN01000040">
    <property type="protein sequence ID" value="KFI46112.1"/>
    <property type="molecule type" value="Genomic_DNA"/>
</dbReference>
<protein>
    <submittedName>
        <fullName evidence="2">Uncharacterized protein</fullName>
    </submittedName>
</protein>
<sequence length="1380" mass="154891">MNDNDIQRLAILQDRINAADQNGPDRPAIAWLTAGNRLWTVSVAHDMGVDRFGTVRRPGDVILDAYQYQANANPFLDHESSMVIANEDRSPAGLLAVARRSILSTNPDLVIDGMHTIRQPGQARLDIAHDERLDMGWHEATQHAAERLALMDPAGTRTMLLQDQIGTTATTAWFLESNGIDLHLVDWTRDQQGRYTGFDFTHLQYQSDPTHPTISVIAHNEHVTSIQPTSMDDDALMRESRRIVGQYQKQRARDGGVTEFGIPDITYQQTGIVHPGERPRITVAGTGLPAREWHDTVRQTAIGLLDPQPESTINQPQENTIMAYTSQGDSLYTDVILTQPQLRDRITHAADDVLEHYSQNNTTRIAEAARGIVGEALRQQPDGQTPADIAYANQRVEQAIRSFAESRRIAHNREEANPPRREAKHTDYGQGLFYLQVMRNSDSRRQFNAIADRWAARGMVDSEELRQDLHELVVSAADREKEQARTAGQTVPDYQEYDDYAYATQLCAERAVTREQVLERTKTMSPAERLETMLAELADEGSIEEANRLEDLWELSHDDPIRNHPDLYQDIEKGAANIVQQFADEQPEQFPTDAISTVSHRLLNDILNGQSFATVGQKPTINESRDHSQSKEEHTMNETKETPYAKNGDDLFRDYISNDYEIYQKVENLTSKWVDYGMPENGKLEQQARLIVDSAMQKARMDDWDGNGPAYTSEDIAYAVQRTVETVREGAAFMQEAQSRNPQQNTPESTADTPDQSKDKTPSWPKVNVPNKLVHIKDFTSKLGKPFQKLVVNIPSGTKVNGVPLDGYNVDVFPRKGNIESKVNGRDVTVYFKPGDQVRLWRGKGEERETLTIENPWDLVRGIKQARVEFRQQLDEKRNQSRIVPHETGPLENAAPAHDRNAMTPGAQELALCASNDSRIYPQLEKAAARFAAYRVNGQYEPDKAVKALGWIIDQEAISYERQFGDKNATRIGDVKKFTHEDRVQAATLVLASLTELINNNINRLAQQHTQPTPDRTPVTRLDHAAPQPQPDMTPGARELALFLENDAQFMQPVEAQAQKFAAYAAQGRYQPDKALARIQNIVDRAAVQYERQFGATPSAASVSQVNAFSQADRAAAASLVLENQLDAMNERLQELIGQDQTRDSQTQEAPQQETPQQEQSAQTREEPTQTIRPEYDADVMELVQEWGRSGDDVMKSTDSYRIANRILESNGIDPVQREDLEHRVQSTVEPVLNRLTGDLPAGSSTFARMVADDMRHRDYPQPEQQTPQFAPDPWIGHDEPTQATPAQPAQDSARQTPPVAQPATVQASPRQETTIQAGRNAQDTVRQTSEPIEPSGGKKSVKDFMGALTDKAQSLMQQSRQTPDAPVQEQKQDMNRGAH</sequence>
<feature type="compositionally biased region" description="Basic and acidic residues" evidence="1">
    <location>
        <begin position="1371"/>
        <end position="1380"/>
    </location>
</feature>
<comment type="caution">
    <text evidence="2">The sequence shown here is derived from an EMBL/GenBank/DDBJ whole genome shotgun (WGS) entry which is preliminary data.</text>
</comment>
<dbReference type="eggNOG" id="ENOG5030HSE">
    <property type="taxonomic scope" value="Bacteria"/>
</dbReference>
<reference evidence="2 3" key="1">
    <citation type="submission" date="2014-03" db="EMBL/GenBank/DDBJ databases">
        <title>Genomics of Bifidobacteria.</title>
        <authorList>
            <person name="Ventura M."/>
            <person name="Milani C."/>
            <person name="Lugli G.A."/>
        </authorList>
    </citation>
    <scope>NUCLEOTIDE SEQUENCE [LARGE SCALE GENOMIC DNA]</scope>
    <source>
        <strain evidence="2 3">DSM 23969</strain>
    </source>
</reference>
<evidence type="ECO:0000313" key="2">
    <source>
        <dbReference type="EMBL" id="KFI46112.1"/>
    </source>
</evidence>
<dbReference type="RefSeq" id="WP_051924052.1">
    <property type="nucleotide sequence ID" value="NZ_JDUU01000033.1"/>
</dbReference>
<dbReference type="OrthoDB" id="3232770at2"/>
<feature type="compositionally biased region" description="Polar residues" evidence="1">
    <location>
        <begin position="736"/>
        <end position="754"/>
    </location>
</feature>
<dbReference type="Proteomes" id="UP000029108">
    <property type="component" value="Unassembled WGS sequence"/>
</dbReference>
<feature type="compositionally biased region" description="Basic and acidic residues" evidence="1">
    <location>
        <begin position="623"/>
        <end position="647"/>
    </location>
</feature>
<feature type="region of interest" description="Disordered" evidence="1">
    <location>
        <begin position="1139"/>
        <end position="1175"/>
    </location>
</feature>
<gene>
    <name evidence="2" type="ORF">BBIA_2077</name>
</gene>
<evidence type="ECO:0000313" key="3">
    <source>
        <dbReference type="Proteomes" id="UP000029108"/>
    </source>
</evidence>
<accession>A0A086ZHW2</accession>
<feature type="compositionally biased region" description="Low complexity" evidence="1">
    <location>
        <begin position="1145"/>
        <end position="1163"/>
    </location>
</feature>
<feature type="compositionally biased region" description="Polar residues" evidence="1">
    <location>
        <begin position="1304"/>
        <end position="1331"/>
    </location>
</feature>
<organism evidence="2 3">
    <name type="scientific">Bifidobacterium biavatii DSM 23969</name>
    <dbReference type="NCBI Taxonomy" id="1437608"/>
    <lineage>
        <taxon>Bacteria</taxon>
        <taxon>Bacillati</taxon>
        <taxon>Actinomycetota</taxon>
        <taxon>Actinomycetes</taxon>
        <taxon>Bifidobacteriales</taxon>
        <taxon>Bifidobacteriaceae</taxon>
        <taxon>Bifidobacterium</taxon>
    </lineage>
</organism>
<proteinExistence type="predicted"/>
<feature type="compositionally biased region" description="Polar residues" evidence="1">
    <location>
        <begin position="1282"/>
        <end position="1296"/>
    </location>
</feature>
<name>A0A086ZHW2_9BIFI</name>